<accession>A0A5B7EN19</accession>
<evidence type="ECO:0000256" key="1">
    <source>
        <dbReference type="SAM" id="MobiDB-lite"/>
    </source>
</evidence>
<dbReference type="EMBL" id="VSRR010003040">
    <property type="protein sequence ID" value="MPC34373.1"/>
    <property type="molecule type" value="Genomic_DNA"/>
</dbReference>
<dbReference type="Proteomes" id="UP000324222">
    <property type="component" value="Unassembled WGS sequence"/>
</dbReference>
<reference evidence="2 3" key="1">
    <citation type="submission" date="2019-05" db="EMBL/GenBank/DDBJ databases">
        <title>Another draft genome of Portunus trituberculatus and its Hox gene families provides insights of decapod evolution.</title>
        <authorList>
            <person name="Jeong J.-H."/>
            <person name="Song I."/>
            <person name="Kim S."/>
            <person name="Choi T."/>
            <person name="Kim D."/>
            <person name="Ryu S."/>
            <person name="Kim W."/>
        </authorList>
    </citation>
    <scope>NUCLEOTIDE SEQUENCE [LARGE SCALE GENOMIC DNA]</scope>
    <source>
        <tissue evidence="2">Muscle</tissue>
    </source>
</reference>
<proteinExistence type="predicted"/>
<feature type="region of interest" description="Disordered" evidence="1">
    <location>
        <begin position="46"/>
        <end position="65"/>
    </location>
</feature>
<keyword evidence="3" id="KW-1185">Reference proteome</keyword>
<dbReference type="AlphaFoldDB" id="A0A5B7EN19"/>
<gene>
    <name evidence="2" type="ORF">E2C01_027758</name>
</gene>
<name>A0A5B7EN19_PORTR</name>
<evidence type="ECO:0000313" key="2">
    <source>
        <dbReference type="EMBL" id="MPC34373.1"/>
    </source>
</evidence>
<evidence type="ECO:0000313" key="3">
    <source>
        <dbReference type="Proteomes" id="UP000324222"/>
    </source>
</evidence>
<sequence length="65" mass="7421">MDYGEFIKLVVHQLLTRCSPGYWQLSLKKKKDLSLKRMKFAMVEEPSGGDKCHGMVPIPPTEKKA</sequence>
<organism evidence="2 3">
    <name type="scientific">Portunus trituberculatus</name>
    <name type="common">Swimming crab</name>
    <name type="synonym">Neptunus trituberculatus</name>
    <dbReference type="NCBI Taxonomy" id="210409"/>
    <lineage>
        <taxon>Eukaryota</taxon>
        <taxon>Metazoa</taxon>
        <taxon>Ecdysozoa</taxon>
        <taxon>Arthropoda</taxon>
        <taxon>Crustacea</taxon>
        <taxon>Multicrustacea</taxon>
        <taxon>Malacostraca</taxon>
        <taxon>Eumalacostraca</taxon>
        <taxon>Eucarida</taxon>
        <taxon>Decapoda</taxon>
        <taxon>Pleocyemata</taxon>
        <taxon>Brachyura</taxon>
        <taxon>Eubrachyura</taxon>
        <taxon>Portunoidea</taxon>
        <taxon>Portunidae</taxon>
        <taxon>Portuninae</taxon>
        <taxon>Portunus</taxon>
    </lineage>
</organism>
<protein>
    <submittedName>
        <fullName evidence="2">Uncharacterized protein</fullName>
    </submittedName>
</protein>
<comment type="caution">
    <text evidence="2">The sequence shown here is derived from an EMBL/GenBank/DDBJ whole genome shotgun (WGS) entry which is preliminary data.</text>
</comment>